<evidence type="ECO:0000313" key="1">
    <source>
        <dbReference type="EMBL" id="RKS68152.1"/>
    </source>
</evidence>
<organism evidence="1 2">
    <name type="scientific">Actinomadura pelletieri DSM 43383</name>
    <dbReference type="NCBI Taxonomy" id="1120940"/>
    <lineage>
        <taxon>Bacteria</taxon>
        <taxon>Bacillati</taxon>
        <taxon>Actinomycetota</taxon>
        <taxon>Actinomycetes</taxon>
        <taxon>Streptosporangiales</taxon>
        <taxon>Thermomonosporaceae</taxon>
        <taxon>Actinomadura</taxon>
    </lineage>
</organism>
<evidence type="ECO:0000313" key="2">
    <source>
        <dbReference type="Proteomes" id="UP000274601"/>
    </source>
</evidence>
<dbReference type="EMBL" id="RBWU01000008">
    <property type="protein sequence ID" value="RKS68152.1"/>
    <property type="molecule type" value="Genomic_DNA"/>
</dbReference>
<reference evidence="1 2" key="1">
    <citation type="submission" date="2018-10" db="EMBL/GenBank/DDBJ databases">
        <title>Genomic Encyclopedia of Archaeal and Bacterial Type Strains, Phase II (KMG-II): from individual species to whole genera.</title>
        <authorList>
            <person name="Goeker M."/>
        </authorList>
    </citation>
    <scope>NUCLEOTIDE SEQUENCE [LARGE SCALE GENOMIC DNA]</scope>
    <source>
        <strain evidence="1 2">DSM 43383</strain>
    </source>
</reference>
<dbReference type="SUPFAM" id="SSF53254">
    <property type="entry name" value="Phosphoglycerate mutase-like"/>
    <property type="match status" value="1"/>
</dbReference>
<dbReference type="Gene3D" id="3.40.50.1240">
    <property type="entry name" value="Phosphoglycerate mutase-like"/>
    <property type="match status" value="1"/>
</dbReference>
<dbReference type="InterPro" id="IPR029033">
    <property type="entry name" value="His_PPase_superfam"/>
</dbReference>
<comment type="caution">
    <text evidence="1">The sequence shown here is derived from an EMBL/GenBank/DDBJ whole genome shotgun (WGS) entry which is preliminary data.</text>
</comment>
<accession>A0A495Q9M3</accession>
<name>A0A495Q9M3_9ACTN</name>
<dbReference type="InterPro" id="IPR013078">
    <property type="entry name" value="His_Pase_superF_clade-1"/>
</dbReference>
<proteinExistence type="predicted"/>
<gene>
    <name evidence="1" type="ORF">BZB76_6400</name>
</gene>
<dbReference type="Pfam" id="PF00300">
    <property type="entry name" value="His_Phos_1"/>
    <property type="match status" value="1"/>
</dbReference>
<keyword evidence="2" id="KW-1185">Reference proteome</keyword>
<dbReference type="Proteomes" id="UP000274601">
    <property type="component" value="Unassembled WGS sequence"/>
</dbReference>
<dbReference type="AlphaFoldDB" id="A0A495Q9M3"/>
<dbReference type="SMART" id="SM00855">
    <property type="entry name" value="PGAM"/>
    <property type="match status" value="1"/>
</dbReference>
<protein>
    <submittedName>
        <fullName evidence="1">Broad specificity phosphatase PhoE</fullName>
    </submittedName>
</protein>
<sequence>MTGVLFVRHAMSEGMRKARFPSDDPADTAGLASARLLAGSVQGAEAWSSPARAARETCAALGLAARPVAALAEADHGRWAGAPYARIAADEPDALARWRSDPHAAPHGGESRAALAARVAAWLGTGPDGVAVCDAGVIRAALAHALGLDVTAADRFDLAPLSTTGLTIEGDGWRVAHVNRKVLA</sequence>